<comment type="caution">
    <text evidence="1">The sequence shown here is derived from an EMBL/GenBank/DDBJ whole genome shotgun (WGS) entry which is preliminary data.</text>
</comment>
<feature type="non-terminal residue" evidence="1">
    <location>
        <position position="45"/>
    </location>
</feature>
<protein>
    <submittedName>
        <fullName evidence="1">Uncharacterized protein</fullName>
    </submittedName>
</protein>
<dbReference type="AlphaFoldDB" id="A0A7J8NP08"/>
<dbReference type="EMBL" id="JABEZZ010000001">
    <property type="protein sequence ID" value="MBA0578739.1"/>
    <property type="molecule type" value="Genomic_DNA"/>
</dbReference>
<reference evidence="1 2" key="1">
    <citation type="journal article" date="2019" name="Genome Biol. Evol.">
        <title>Insights into the evolution of the New World diploid cottons (Gossypium, subgenus Houzingenia) based on genome sequencing.</title>
        <authorList>
            <person name="Grover C.E."/>
            <person name="Arick M.A. 2nd"/>
            <person name="Thrash A."/>
            <person name="Conover J.L."/>
            <person name="Sanders W.S."/>
            <person name="Peterson D.G."/>
            <person name="Frelichowski J.E."/>
            <person name="Scheffler J.A."/>
            <person name="Scheffler B.E."/>
            <person name="Wendel J.F."/>
        </authorList>
    </citation>
    <scope>NUCLEOTIDE SEQUENCE [LARGE SCALE GENOMIC DNA]</scope>
    <source>
        <strain evidence="1">8</strain>
        <tissue evidence="1">Leaf</tissue>
    </source>
</reference>
<sequence length="45" mass="5368">EDLTLVVESEEALGEEYQLRFLFDWGRTLSLSSSIMRISWYKCHE</sequence>
<proteinExistence type="predicted"/>
<gene>
    <name evidence="1" type="ORF">Gorai_021012</name>
</gene>
<accession>A0A7J8NP08</accession>
<name>A0A7J8NP08_GOSRA</name>
<dbReference type="Proteomes" id="UP000593578">
    <property type="component" value="Unassembled WGS sequence"/>
</dbReference>
<feature type="non-terminal residue" evidence="1">
    <location>
        <position position="1"/>
    </location>
</feature>
<evidence type="ECO:0000313" key="2">
    <source>
        <dbReference type="Proteomes" id="UP000593578"/>
    </source>
</evidence>
<evidence type="ECO:0000313" key="1">
    <source>
        <dbReference type="EMBL" id="MBA0578739.1"/>
    </source>
</evidence>
<organism evidence="1 2">
    <name type="scientific">Gossypium raimondii</name>
    <name type="common">Peruvian cotton</name>
    <name type="synonym">Gossypium klotzschianum subsp. raimondii</name>
    <dbReference type="NCBI Taxonomy" id="29730"/>
    <lineage>
        <taxon>Eukaryota</taxon>
        <taxon>Viridiplantae</taxon>
        <taxon>Streptophyta</taxon>
        <taxon>Embryophyta</taxon>
        <taxon>Tracheophyta</taxon>
        <taxon>Spermatophyta</taxon>
        <taxon>Magnoliopsida</taxon>
        <taxon>eudicotyledons</taxon>
        <taxon>Gunneridae</taxon>
        <taxon>Pentapetalae</taxon>
        <taxon>rosids</taxon>
        <taxon>malvids</taxon>
        <taxon>Malvales</taxon>
        <taxon>Malvaceae</taxon>
        <taxon>Malvoideae</taxon>
        <taxon>Gossypium</taxon>
    </lineage>
</organism>